<evidence type="ECO:0000313" key="1">
    <source>
        <dbReference type="Proteomes" id="UP000046392"/>
    </source>
</evidence>
<protein>
    <submittedName>
        <fullName evidence="2">DUF148 domain-containing protein</fullName>
    </submittedName>
</protein>
<dbReference type="WBParaSite" id="SPAL_0000615200.1">
    <property type="protein sequence ID" value="SPAL_0000615200.1"/>
    <property type="gene ID" value="SPAL_0000615200"/>
</dbReference>
<keyword evidence="1" id="KW-1185">Reference proteome</keyword>
<reference evidence="2" key="1">
    <citation type="submission" date="2017-02" db="UniProtKB">
        <authorList>
            <consortium name="WormBaseParasite"/>
        </authorList>
    </citation>
    <scope>IDENTIFICATION</scope>
</reference>
<dbReference type="Proteomes" id="UP000046392">
    <property type="component" value="Unplaced"/>
</dbReference>
<sequence length="217" mass="25125">MPTDNKFVELFSPKNLFKKKAETNIDLIESTIKEHHDIWKNEQKSFKESSLEEKIELLQKQQSSLLNLLQTHNIPTELHNNYPLPIFYNSFKGILKNKILVDKKDDNNVTIITLPDLSTKSDVTSMLPNTSHQEKLEIMENINKNIGNVIQINDYPKQQAVNDNNTLENTKTISINNDEESGVSKEETSKINKLIQKFDDYVDDKVIPYCYGYDDCM</sequence>
<evidence type="ECO:0000313" key="2">
    <source>
        <dbReference type="WBParaSite" id="SPAL_0000615200.1"/>
    </source>
</evidence>
<accession>A0A0N5BJM9</accession>
<dbReference type="AlphaFoldDB" id="A0A0N5BJM9"/>
<organism evidence="1 2">
    <name type="scientific">Strongyloides papillosus</name>
    <name type="common">Intestinal threadworm</name>
    <dbReference type="NCBI Taxonomy" id="174720"/>
    <lineage>
        <taxon>Eukaryota</taxon>
        <taxon>Metazoa</taxon>
        <taxon>Ecdysozoa</taxon>
        <taxon>Nematoda</taxon>
        <taxon>Chromadorea</taxon>
        <taxon>Rhabditida</taxon>
        <taxon>Tylenchina</taxon>
        <taxon>Panagrolaimomorpha</taxon>
        <taxon>Strongyloidoidea</taxon>
        <taxon>Strongyloididae</taxon>
        <taxon>Strongyloides</taxon>
    </lineage>
</organism>
<proteinExistence type="predicted"/>
<name>A0A0N5BJM9_STREA</name>